<reference evidence="1" key="1">
    <citation type="submission" date="2021-11" db="EMBL/GenBank/DDBJ databases">
        <title>Study of the species diversity of bacterial strains isolated from a unique natural object - Shulgan-Tash cave (Bashkiria).</title>
        <authorList>
            <person name="Sazanova A.L."/>
            <person name="Chirak E.R."/>
            <person name="Safronova V.I."/>
        </authorList>
    </citation>
    <scope>NUCLEOTIDE SEQUENCE</scope>
    <source>
        <strain evidence="1">P1</strain>
    </source>
</reference>
<evidence type="ECO:0000313" key="2">
    <source>
        <dbReference type="Proteomes" id="UP001059663"/>
    </source>
</evidence>
<evidence type="ECO:0000313" key="1">
    <source>
        <dbReference type="EMBL" id="UUZ45606.1"/>
    </source>
</evidence>
<organism evidence="1 2">
    <name type="scientific">Janibacter limosus</name>
    <dbReference type="NCBI Taxonomy" id="53458"/>
    <lineage>
        <taxon>Bacteria</taxon>
        <taxon>Bacillati</taxon>
        <taxon>Actinomycetota</taxon>
        <taxon>Actinomycetes</taxon>
        <taxon>Micrococcales</taxon>
        <taxon>Intrasporangiaceae</taxon>
        <taxon>Janibacter</taxon>
    </lineage>
</organism>
<protein>
    <submittedName>
        <fullName evidence="1">Helix-turn-helix domain-containing protein</fullName>
    </submittedName>
</protein>
<gene>
    <name evidence="1" type="ORF">LP422_05925</name>
</gene>
<proteinExistence type="predicted"/>
<accession>A0AC61U736</accession>
<dbReference type="EMBL" id="CP087977">
    <property type="protein sequence ID" value="UUZ45606.1"/>
    <property type="molecule type" value="Genomic_DNA"/>
</dbReference>
<dbReference type="Proteomes" id="UP001059663">
    <property type="component" value="Chromosome"/>
</dbReference>
<sequence>MPDQGSNFAVQLLGANEENLAQLAQHLVESVAQEFGLPPTPAEHQWPVSVVDVVRQFLAHVARNDVSGIRAHGGAFETLGIEASRGGPDMEVLAATIRHAVSLIQTQTHRAVLAAPDEVDKEAVLGLLQRVLPGGEAVVDAARHGYAVAGLAGDGDGELARQLAAELMSRGDGAAELAQRLGWQPDGLVCAVIASPISGTAIAGAVTGTPAYFSRTDDVVVALSLPREQLSTSIREQLEGIACVVGPAVPLDEFCDSLALAERIRDRDEALPHRPAFVDDDLLGLSCTADPTVVQALRRKHFVELDQLAPEVRSMLVTTLHARLRHWGHRPAIAADLHVHPQTVSGRLHRLRDLLADDREDPTTCSELLVLLTAEDAA</sequence>
<name>A0AC61U736_9MICO</name>